<proteinExistence type="predicted"/>
<gene>
    <name evidence="4" type="primary">LOC100212358</name>
</gene>
<dbReference type="GeneID" id="100212358"/>
<dbReference type="PANTHER" id="PTHR46182:SF2">
    <property type="entry name" value="FI19480P1"/>
    <property type="match status" value="1"/>
</dbReference>
<keyword evidence="1" id="KW-1133">Transmembrane helix</keyword>
<dbReference type="PANTHER" id="PTHR46182">
    <property type="entry name" value="FI19480P1"/>
    <property type="match status" value="1"/>
</dbReference>
<evidence type="ECO:0000256" key="2">
    <source>
        <dbReference type="SAM" id="SignalP"/>
    </source>
</evidence>
<keyword evidence="2" id="KW-0732">Signal</keyword>
<reference evidence="4" key="1">
    <citation type="submission" date="2025-08" db="UniProtKB">
        <authorList>
            <consortium name="RefSeq"/>
        </authorList>
    </citation>
    <scope>IDENTIFICATION</scope>
</reference>
<dbReference type="RefSeq" id="XP_065668236.1">
    <property type="nucleotide sequence ID" value="XM_065812164.1"/>
</dbReference>
<keyword evidence="1" id="KW-0812">Transmembrane</keyword>
<keyword evidence="3" id="KW-1185">Reference proteome</keyword>
<accession>A0ABM4D1W3</accession>
<evidence type="ECO:0000313" key="4">
    <source>
        <dbReference type="RefSeq" id="XP_065668236.1"/>
    </source>
</evidence>
<feature type="transmembrane region" description="Helical" evidence="1">
    <location>
        <begin position="257"/>
        <end position="282"/>
    </location>
</feature>
<feature type="chain" id="PRO_5045039804" evidence="2">
    <location>
        <begin position="21"/>
        <end position="299"/>
    </location>
</feature>
<keyword evidence="1" id="KW-0472">Membrane</keyword>
<dbReference type="Proteomes" id="UP001652625">
    <property type="component" value="Chromosome 12"/>
</dbReference>
<evidence type="ECO:0000256" key="1">
    <source>
        <dbReference type="SAM" id="Phobius"/>
    </source>
</evidence>
<organism evidence="3 4">
    <name type="scientific">Hydra vulgaris</name>
    <name type="common">Hydra</name>
    <name type="synonym">Hydra attenuata</name>
    <dbReference type="NCBI Taxonomy" id="6087"/>
    <lineage>
        <taxon>Eukaryota</taxon>
        <taxon>Metazoa</taxon>
        <taxon>Cnidaria</taxon>
        <taxon>Hydrozoa</taxon>
        <taxon>Hydroidolina</taxon>
        <taxon>Anthoathecata</taxon>
        <taxon>Aplanulata</taxon>
        <taxon>Hydridae</taxon>
        <taxon>Hydra</taxon>
    </lineage>
</organism>
<evidence type="ECO:0000313" key="3">
    <source>
        <dbReference type="Proteomes" id="UP001652625"/>
    </source>
</evidence>
<dbReference type="InterPro" id="IPR029865">
    <property type="entry name" value="KIAA0319-like"/>
</dbReference>
<protein>
    <submittedName>
        <fullName evidence="4">Uncharacterized protein LOC100212358 isoform X2</fullName>
    </submittedName>
</protein>
<feature type="signal peptide" evidence="2">
    <location>
        <begin position="1"/>
        <end position="20"/>
    </location>
</feature>
<name>A0ABM4D1W3_HYDVU</name>
<sequence>MLRLTIYLAFLIFKISSVQNEFHWNAGEASKMSCVAPQNCSSCTLKKRSDKRNNFTDLGKVSDLEVCALLCCEIEVCDLALLENERCYSVSCYSEDSCETELVPVKNKNSLKTDIIKFRRKSGNDVWSSGSRKNQDDESISRIVTKQASVQKLANQKEIDQKDASITLSNKDKMESPMDALLQKESSIIRSKQIKQASLSKKEEISTEVNEKIQTVTEHYLKSQEKSDITALQENETVSHISKMSIPGKSRDLRHTLISPITIGAFTCMAVIAVSGFAMAIIKYQKERKEFQDKQTQKP</sequence>